<evidence type="ECO:0000313" key="3">
    <source>
        <dbReference type="Proteomes" id="UP000190395"/>
    </source>
</evidence>
<dbReference type="EMBL" id="FUXC01000005">
    <property type="protein sequence ID" value="SJZ74865.1"/>
    <property type="molecule type" value="Genomic_DNA"/>
</dbReference>
<dbReference type="RefSeq" id="WP_078930883.1">
    <property type="nucleotide sequence ID" value="NZ_CAMCOW010000026.1"/>
</dbReference>
<evidence type="ECO:0000313" key="2">
    <source>
        <dbReference type="EMBL" id="SJZ74865.1"/>
    </source>
</evidence>
<proteinExistence type="predicted"/>
<evidence type="ECO:0000259" key="1">
    <source>
        <dbReference type="Pfam" id="PF17295"/>
    </source>
</evidence>
<protein>
    <recommendedName>
        <fullName evidence="1">DUF5348 domain-containing protein</fullName>
    </recommendedName>
</protein>
<name>A0A1T4N6W9_9SPIR</name>
<dbReference type="Gene3D" id="2.40.10.390">
    <property type="match status" value="1"/>
</dbReference>
<dbReference type="OrthoDB" id="361474at2"/>
<dbReference type="InterPro" id="IPR035255">
    <property type="entry name" value="DUF5348"/>
</dbReference>
<keyword evidence="3" id="KW-1185">Reference proteome</keyword>
<feature type="domain" description="DUF5348" evidence="1">
    <location>
        <begin position="6"/>
        <end position="80"/>
    </location>
</feature>
<dbReference type="Proteomes" id="UP000190395">
    <property type="component" value="Unassembled WGS sequence"/>
</dbReference>
<reference evidence="2 3" key="1">
    <citation type="submission" date="2017-02" db="EMBL/GenBank/DDBJ databases">
        <authorList>
            <person name="Peterson S.W."/>
        </authorList>
    </citation>
    <scope>NUCLEOTIDE SEQUENCE [LARGE SCALE GENOMIC DNA]</scope>
    <source>
        <strain evidence="2 3">ATCC BAA-909</strain>
    </source>
</reference>
<organism evidence="2 3">
    <name type="scientific">Treponema berlinense</name>
    <dbReference type="NCBI Taxonomy" id="225004"/>
    <lineage>
        <taxon>Bacteria</taxon>
        <taxon>Pseudomonadati</taxon>
        <taxon>Spirochaetota</taxon>
        <taxon>Spirochaetia</taxon>
        <taxon>Spirochaetales</taxon>
        <taxon>Treponemataceae</taxon>
        <taxon>Treponema</taxon>
    </lineage>
</organism>
<dbReference type="STRING" id="225004.SAMN02745152_01135"/>
<dbReference type="GeneID" id="303367382"/>
<sequence length="80" mass="9087">MEKKEGILVFNEFDGKFAIAKDEQSFPFTNIEFGDNFEVKIGDEWVSTSLQISNDEKGNLVFKLKGIDYEGDLTGFDARI</sequence>
<dbReference type="Pfam" id="PF17295">
    <property type="entry name" value="DUF5348"/>
    <property type="match status" value="1"/>
</dbReference>
<gene>
    <name evidence="2" type="ORF">SAMN02745152_01135</name>
</gene>
<dbReference type="AlphaFoldDB" id="A0A1T4N6W9"/>
<accession>A0A1T4N6W9</accession>